<keyword evidence="4" id="KW-1185">Reference proteome</keyword>
<organism evidence="3 4">
    <name type="scientific">Micromonospora rhizosphaerae</name>
    <dbReference type="NCBI Taxonomy" id="568872"/>
    <lineage>
        <taxon>Bacteria</taxon>
        <taxon>Bacillati</taxon>
        <taxon>Actinomycetota</taxon>
        <taxon>Actinomycetes</taxon>
        <taxon>Micromonosporales</taxon>
        <taxon>Micromonosporaceae</taxon>
        <taxon>Micromonospora</taxon>
    </lineage>
</organism>
<evidence type="ECO:0000256" key="1">
    <source>
        <dbReference type="ARBA" id="ARBA00022747"/>
    </source>
</evidence>
<keyword evidence="2" id="KW-0238">DNA-binding</keyword>
<dbReference type="GO" id="GO:0003677">
    <property type="term" value="F:DNA binding"/>
    <property type="evidence" value="ECO:0007669"/>
    <property type="project" value="UniProtKB-KW"/>
</dbReference>
<protein>
    <submittedName>
        <fullName evidence="3">Type I restriction enzyme, S subunit</fullName>
    </submittedName>
</protein>
<accession>A0A1C6RT52</accession>
<gene>
    <name evidence="3" type="ORF">GA0070624_1976</name>
</gene>
<dbReference type="SUPFAM" id="SSF116734">
    <property type="entry name" value="DNA methylase specificity domain"/>
    <property type="match status" value="2"/>
</dbReference>
<dbReference type="InterPro" id="IPR051212">
    <property type="entry name" value="Type-I_RE_S_subunit"/>
</dbReference>
<dbReference type="STRING" id="568872.GA0070624_1976"/>
<evidence type="ECO:0000256" key="2">
    <source>
        <dbReference type="ARBA" id="ARBA00023125"/>
    </source>
</evidence>
<dbReference type="AlphaFoldDB" id="A0A1C6RT52"/>
<dbReference type="EMBL" id="FMHV01000002">
    <property type="protein sequence ID" value="SCL20351.1"/>
    <property type="molecule type" value="Genomic_DNA"/>
</dbReference>
<keyword evidence="1" id="KW-0680">Restriction system</keyword>
<sequence length="507" mass="57259">MSDLPSPHPVKLGECVYVATRSKAEPSEIAGEAWLLELEDIERDTGRLLQRVTKAERAPRSEKTRFLAGDILYGKLRPYLNKVIQATDDGYCSTEIVPLRAPQALESRYLYYWMQHPDFRDYANVVSQGTNMPRVSTAKLRDAPFLFASASRQHSIADYLDDVFLRIETIRDAVAQVPSALDLVWAHLAERTLVELAEREPPVRLEDVVVRANYGTSKKSSREGEVPVLRMGNLQDGEIDWSDLAYSSDHAEIDKYSLNEGDLLFNRTNSPELVGKTAVYRGGRRAIFAGYLIRLQLAENVLPEYVSVVLNSPLGRAYCRNAKVDGLSQSNINLRSLLNFRFTLPSVATQEAVVNGLMAAKKHVRRLQQAGMDILEGLPSVRDIALRRAFAGLPSSRSAFDEADSLLLEGIEEEVRSMAQRDVVGARERRNRSKVEHRRLLSRGEIAGDHLSQLIQNDDGLRPIELWEESRLSIDDFYDQLRDEVIAGLIVERRTDGDDSERRLVRR</sequence>
<evidence type="ECO:0000313" key="4">
    <source>
        <dbReference type="Proteomes" id="UP000199413"/>
    </source>
</evidence>
<dbReference type="PANTHER" id="PTHR43140:SF1">
    <property type="entry name" value="TYPE I RESTRICTION ENZYME ECOKI SPECIFICITY SUBUNIT"/>
    <property type="match status" value="1"/>
</dbReference>
<evidence type="ECO:0000313" key="3">
    <source>
        <dbReference type="EMBL" id="SCL20351.1"/>
    </source>
</evidence>
<dbReference type="Gene3D" id="3.90.220.20">
    <property type="entry name" value="DNA methylase specificity domains"/>
    <property type="match status" value="2"/>
</dbReference>
<dbReference type="Proteomes" id="UP000199413">
    <property type="component" value="Unassembled WGS sequence"/>
</dbReference>
<reference evidence="4" key="1">
    <citation type="submission" date="2016-06" db="EMBL/GenBank/DDBJ databases">
        <authorList>
            <person name="Varghese N."/>
            <person name="Submissions Spin"/>
        </authorList>
    </citation>
    <scope>NUCLEOTIDE SEQUENCE [LARGE SCALE GENOMIC DNA]</scope>
    <source>
        <strain evidence="4">DSM 45431</strain>
    </source>
</reference>
<dbReference type="RefSeq" id="WP_141714975.1">
    <property type="nucleotide sequence ID" value="NZ_FMHV01000002.1"/>
</dbReference>
<dbReference type="GO" id="GO:0009307">
    <property type="term" value="P:DNA restriction-modification system"/>
    <property type="evidence" value="ECO:0007669"/>
    <property type="project" value="UniProtKB-KW"/>
</dbReference>
<dbReference type="InterPro" id="IPR044946">
    <property type="entry name" value="Restrct_endonuc_typeI_TRD_sf"/>
</dbReference>
<name>A0A1C6RT52_9ACTN</name>
<dbReference type="OrthoDB" id="3197085at2"/>
<dbReference type="CDD" id="cd17524">
    <property type="entry name" value="RMtype1_S_EcoUTORF5051P-TRD2-CR2_like"/>
    <property type="match status" value="1"/>
</dbReference>
<dbReference type="PANTHER" id="PTHR43140">
    <property type="entry name" value="TYPE-1 RESTRICTION ENZYME ECOKI SPECIFICITY PROTEIN"/>
    <property type="match status" value="1"/>
</dbReference>
<proteinExistence type="predicted"/>